<protein>
    <recommendedName>
        <fullName evidence="1">SIS domain-containing protein</fullName>
    </recommendedName>
</protein>
<dbReference type="GO" id="GO:1901135">
    <property type="term" value="P:carbohydrate derivative metabolic process"/>
    <property type="evidence" value="ECO:0007669"/>
    <property type="project" value="InterPro"/>
</dbReference>
<dbReference type="STRING" id="1220924.W2RST7"/>
<sequence length="414" mass="44481">MAFTYRASLPTPVTPSMPLCAPLAEQIDPLPITPPDHIEHFDDKTFKPDSRIIQRALHCLATERSALAHLEDLYRSSAEAQIALLGSVTQIIHSETHSGKVIFTGIGKSGHIATKLCATFNSLGIQSVCLHPAEALHGDLGVIRPNDTIIMITFSGRTPELLALVQHIPSTIPLVIMTAHVNPRTCSLLNHPNRSGAKNFLLPTVLHESETSSFGFSAPTTSTTITLALGDSLALSVADTLHSTAGLETPQVFAANHPGGAIGAAYSDPKAAVQRMSSIATSVAEIPIVTGRDGHCLRCLDVLLAAARSPSGFVRTGAQHMIGPRRIQKMDDPSLIVDVLYDDFGRVVVEKTDWISILGETPVQEATQWISKMRNEGEGRGKDFLRHGTILGIVQNNEVTGVVEIEELLGEDFV</sequence>
<dbReference type="GeneID" id="19973146"/>
<dbReference type="PANTHER" id="PTHR38418">
    <property type="entry name" value="SUGAR ISOMERASE, KPSF/GUTQ (AFU_ORTHOLOGUE AFUA_6G08860)"/>
    <property type="match status" value="1"/>
</dbReference>
<dbReference type="OrthoDB" id="1872003at2759"/>
<dbReference type="AlphaFoldDB" id="W2RST7"/>
<organism evidence="2 3">
    <name type="scientific">Cyphellophora europaea (strain CBS 101466)</name>
    <name type="common">Phialophora europaea</name>
    <dbReference type="NCBI Taxonomy" id="1220924"/>
    <lineage>
        <taxon>Eukaryota</taxon>
        <taxon>Fungi</taxon>
        <taxon>Dikarya</taxon>
        <taxon>Ascomycota</taxon>
        <taxon>Pezizomycotina</taxon>
        <taxon>Eurotiomycetes</taxon>
        <taxon>Chaetothyriomycetidae</taxon>
        <taxon>Chaetothyriales</taxon>
        <taxon>Cyphellophoraceae</taxon>
        <taxon>Cyphellophora</taxon>
    </lineage>
</organism>
<dbReference type="InterPro" id="IPR001347">
    <property type="entry name" value="SIS_dom"/>
</dbReference>
<dbReference type="SUPFAM" id="SSF53697">
    <property type="entry name" value="SIS domain"/>
    <property type="match status" value="1"/>
</dbReference>
<dbReference type="RefSeq" id="XP_008718366.1">
    <property type="nucleotide sequence ID" value="XM_008720144.1"/>
</dbReference>
<dbReference type="VEuPathDB" id="FungiDB:HMPREF1541_05807"/>
<dbReference type="PROSITE" id="PS51464">
    <property type="entry name" value="SIS"/>
    <property type="match status" value="1"/>
</dbReference>
<dbReference type="HOGENOM" id="CLU_022884_0_0_1"/>
<dbReference type="CDD" id="cd05014">
    <property type="entry name" value="SIS_Kpsf"/>
    <property type="match status" value="1"/>
</dbReference>
<dbReference type="Proteomes" id="UP000030752">
    <property type="component" value="Unassembled WGS sequence"/>
</dbReference>
<name>W2RST7_CYPE1</name>
<feature type="domain" description="SIS" evidence="1">
    <location>
        <begin position="91"/>
        <end position="243"/>
    </location>
</feature>
<reference evidence="2 3" key="1">
    <citation type="submission" date="2013-03" db="EMBL/GenBank/DDBJ databases">
        <title>The Genome Sequence of Phialophora europaea CBS 101466.</title>
        <authorList>
            <consortium name="The Broad Institute Genomics Platform"/>
            <person name="Cuomo C."/>
            <person name="de Hoog S."/>
            <person name="Gorbushina A."/>
            <person name="Walker B."/>
            <person name="Young S.K."/>
            <person name="Zeng Q."/>
            <person name="Gargeya S."/>
            <person name="Fitzgerald M."/>
            <person name="Haas B."/>
            <person name="Abouelleil A."/>
            <person name="Allen A.W."/>
            <person name="Alvarado L."/>
            <person name="Arachchi H.M."/>
            <person name="Berlin A.M."/>
            <person name="Chapman S.B."/>
            <person name="Gainer-Dewar J."/>
            <person name="Goldberg J."/>
            <person name="Griggs A."/>
            <person name="Gujja S."/>
            <person name="Hansen M."/>
            <person name="Howarth C."/>
            <person name="Imamovic A."/>
            <person name="Ireland A."/>
            <person name="Larimer J."/>
            <person name="McCowan C."/>
            <person name="Murphy C."/>
            <person name="Pearson M."/>
            <person name="Poon T.W."/>
            <person name="Priest M."/>
            <person name="Roberts A."/>
            <person name="Saif S."/>
            <person name="Shea T."/>
            <person name="Sisk P."/>
            <person name="Sykes S."/>
            <person name="Wortman J."/>
            <person name="Nusbaum C."/>
            <person name="Birren B."/>
        </authorList>
    </citation>
    <scope>NUCLEOTIDE SEQUENCE [LARGE SCALE GENOMIC DNA]</scope>
    <source>
        <strain evidence="2 3">CBS 101466</strain>
    </source>
</reference>
<proteinExistence type="predicted"/>
<dbReference type="PANTHER" id="PTHR38418:SF2">
    <property type="entry name" value="SUGAR ISOMERASE, KPSF_GUTQ (AFU_ORTHOLOGUE AFUA_6G08860)"/>
    <property type="match status" value="1"/>
</dbReference>
<evidence type="ECO:0000313" key="3">
    <source>
        <dbReference type="Proteomes" id="UP000030752"/>
    </source>
</evidence>
<dbReference type="InParanoid" id="W2RST7"/>
<dbReference type="GO" id="GO:0097367">
    <property type="term" value="F:carbohydrate derivative binding"/>
    <property type="evidence" value="ECO:0007669"/>
    <property type="project" value="InterPro"/>
</dbReference>
<dbReference type="eggNOG" id="ENOG502RXQH">
    <property type="taxonomic scope" value="Eukaryota"/>
</dbReference>
<accession>W2RST7</accession>
<dbReference type="InterPro" id="IPR035474">
    <property type="entry name" value="SIS_Kpsf"/>
</dbReference>
<dbReference type="InterPro" id="IPR046348">
    <property type="entry name" value="SIS_dom_sf"/>
</dbReference>
<keyword evidence="3" id="KW-1185">Reference proteome</keyword>
<dbReference type="EMBL" id="KB822721">
    <property type="protein sequence ID" value="ETN39581.1"/>
    <property type="molecule type" value="Genomic_DNA"/>
</dbReference>
<evidence type="ECO:0000259" key="1">
    <source>
        <dbReference type="PROSITE" id="PS51464"/>
    </source>
</evidence>
<gene>
    <name evidence="2" type="ORF">HMPREF1541_05807</name>
</gene>
<dbReference type="Pfam" id="PF01380">
    <property type="entry name" value="SIS"/>
    <property type="match status" value="1"/>
</dbReference>
<dbReference type="Gene3D" id="3.40.50.10490">
    <property type="entry name" value="Glucose-6-phosphate isomerase like protein, domain 1"/>
    <property type="match status" value="1"/>
</dbReference>
<evidence type="ECO:0000313" key="2">
    <source>
        <dbReference type="EMBL" id="ETN39581.1"/>
    </source>
</evidence>